<evidence type="ECO:0000259" key="4">
    <source>
        <dbReference type="PROSITE" id="PS01124"/>
    </source>
</evidence>
<dbReference type="PROSITE" id="PS01124">
    <property type="entry name" value="HTH_ARAC_FAMILY_2"/>
    <property type="match status" value="1"/>
</dbReference>
<dbReference type="Pfam" id="PF12833">
    <property type="entry name" value="HTH_18"/>
    <property type="match status" value="1"/>
</dbReference>
<comment type="caution">
    <text evidence="5">The sequence shown here is derived from an EMBL/GenBank/DDBJ whole genome shotgun (WGS) entry which is preliminary data.</text>
</comment>
<dbReference type="Gene3D" id="1.10.10.60">
    <property type="entry name" value="Homeodomain-like"/>
    <property type="match status" value="1"/>
</dbReference>
<evidence type="ECO:0000256" key="2">
    <source>
        <dbReference type="ARBA" id="ARBA00023125"/>
    </source>
</evidence>
<name>A0A015UEE9_BACFG</name>
<dbReference type="InterPro" id="IPR018060">
    <property type="entry name" value="HTH_AraC"/>
</dbReference>
<organism evidence="5 6">
    <name type="scientific">Bacteroides fragilis str. 3988T(B)14</name>
    <dbReference type="NCBI Taxonomy" id="1339315"/>
    <lineage>
        <taxon>Bacteria</taxon>
        <taxon>Pseudomonadati</taxon>
        <taxon>Bacteroidota</taxon>
        <taxon>Bacteroidia</taxon>
        <taxon>Bacteroidales</taxon>
        <taxon>Bacteroidaceae</taxon>
        <taxon>Bacteroides</taxon>
    </lineage>
</organism>
<sequence>MLVNSREYAGTMLKAGEFMLQPISSKIEMLAMTDVECIYYQFNQPELFCDIRYNRIMKETDPPLIPSPLPIIPELQHFLESARTYLSEKKICRDLLSLKRKELAFILGYFYSDYDLASLVHPLSKYTSSFECFVYQNYKKVKTVEEFAKLGGYSQTTFRRIFDNVFHEPVYEWMLSRRKEEIIYELQNTEATISEICYKFGFESLPHFSNFCKKSFGTSPRSIRLKRSSE</sequence>
<dbReference type="InterPro" id="IPR009057">
    <property type="entry name" value="Homeodomain-like_sf"/>
</dbReference>
<dbReference type="InterPro" id="IPR050959">
    <property type="entry name" value="MarA-like"/>
</dbReference>
<dbReference type="SMART" id="SM00342">
    <property type="entry name" value="HTH_ARAC"/>
    <property type="match status" value="1"/>
</dbReference>
<dbReference type="SUPFAM" id="SSF46689">
    <property type="entry name" value="Homeodomain-like"/>
    <property type="match status" value="1"/>
</dbReference>
<dbReference type="PANTHER" id="PTHR47504">
    <property type="entry name" value="RIGHT ORIGIN-BINDING PROTEIN"/>
    <property type="match status" value="1"/>
</dbReference>
<feature type="domain" description="HTH araC/xylS-type" evidence="4">
    <location>
        <begin position="128"/>
        <end position="226"/>
    </location>
</feature>
<dbReference type="GO" id="GO:0043565">
    <property type="term" value="F:sequence-specific DNA binding"/>
    <property type="evidence" value="ECO:0007669"/>
    <property type="project" value="InterPro"/>
</dbReference>
<keyword evidence="2" id="KW-0238">DNA-binding</keyword>
<proteinExistence type="predicted"/>
<dbReference type="GO" id="GO:0003700">
    <property type="term" value="F:DNA-binding transcription factor activity"/>
    <property type="evidence" value="ECO:0007669"/>
    <property type="project" value="InterPro"/>
</dbReference>
<evidence type="ECO:0000256" key="1">
    <source>
        <dbReference type="ARBA" id="ARBA00023015"/>
    </source>
</evidence>
<evidence type="ECO:0000256" key="3">
    <source>
        <dbReference type="ARBA" id="ARBA00023163"/>
    </source>
</evidence>
<dbReference type="PANTHER" id="PTHR47504:SF5">
    <property type="entry name" value="RIGHT ORIGIN-BINDING PROTEIN"/>
    <property type="match status" value="1"/>
</dbReference>
<protein>
    <submittedName>
        <fullName evidence="5">Bacterial regulatory helix-turn-helix s, AraC family protein</fullName>
    </submittedName>
</protein>
<evidence type="ECO:0000313" key="5">
    <source>
        <dbReference type="EMBL" id="EXY72308.1"/>
    </source>
</evidence>
<keyword evidence="3" id="KW-0804">Transcription</keyword>
<dbReference type="AlphaFoldDB" id="A0A015UEE9"/>
<accession>A0A015UEE9</accession>
<dbReference type="Proteomes" id="UP000020529">
    <property type="component" value="Unassembled WGS sequence"/>
</dbReference>
<dbReference type="EMBL" id="JGCY01000408">
    <property type="protein sequence ID" value="EXY72308.1"/>
    <property type="molecule type" value="Genomic_DNA"/>
</dbReference>
<evidence type="ECO:0000313" key="6">
    <source>
        <dbReference type="Proteomes" id="UP000020529"/>
    </source>
</evidence>
<dbReference type="PATRIC" id="fig|1339315.3.peg.4544"/>
<gene>
    <name evidence="5" type="ORF">M124_3914</name>
</gene>
<reference evidence="5 6" key="1">
    <citation type="submission" date="2014-02" db="EMBL/GenBank/DDBJ databases">
        <authorList>
            <person name="Sears C."/>
            <person name="Carroll K."/>
            <person name="Sack B.R."/>
            <person name="Qadri F."/>
            <person name="Myers L.L."/>
            <person name="Chung G.-T."/>
            <person name="Escheverria P."/>
            <person name="Fraser C.M."/>
            <person name="Sadzewicz L."/>
            <person name="Shefchek K.A."/>
            <person name="Tallon L."/>
            <person name="Das S.P."/>
            <person name="Daugherty S."/>
            <person name="Mongodin E.F."/>
        </authorList>
    </citation>
    <scope>NUCLEOTIDE SEQUENCE [LARGE SCALE GENOMIC DNA]</scope>
    <source>
        <strain evidence="6">3988T(B)14</strain>
    </source>
</reference>
<keyword evidence="1" id="KW-0805">Transcription regulation</keyword>